<dbReference type="PANTHER" id="PTHR15034:SF5">
    <property type="entry name" value="DEATH DOMAIN-CONTAINING PROTEIN CRADD"/>
    <property type="match status" value="1"/>
</dbReference>
<dbReference type="GeneID" id="105946425"/>
<name>A0A8J0SE88_XENTR</name>
<keyword evidence="3" id="KW-1185">Reference proteome</keyword>
<dbReference type="OrthoDB" id="9937255at2759"/>
<dbReference type="Proteomes" id="UP000008143">
    <property type="component" value="Chromosome 1"/>
</dbReference>
<sequence>MNLSKKKVTFSEAPVVLGSASKSVHSGILQHYHQFIIKHLSLTSHLYRKLQEHGILTTEQIGLLEIEESPDKRISKLLDILKSANNHTFTMFCAILHETGQHHLAQTLHKAASDNGPVLPNISLVPQPKHVLNETLSWHHEYDRAIKEETIKKREKMQGMRSKYLANLQKLEERISLAKWERDLAIRERDITLNENRGLQNLNTELQSLIMKLRETTLHSKTKNLEIPADYKEGRAKRLQPLKHVYLTYTGSKSHQQITGI</sequence>
<dbReference type="AGR" id="Xenbase:XB-GENE-29089191"/>
<evidence type="ECO:0000259" key="2">
    <source>
        <dbReference type="PROSITE" id="PS50209"/>
    </source>
</evidence>
<dbReference type="Gene3D" id="1.10.533.10">
    <property type="entry name" value="Death Domain, Fas"/>
    <property type="match status" value="1"/>
</dbReference>
<evidence type="ECO:0000313" key="4">
    <source>
        <dbReference type="RefSeq" id="XP_012811601.1"/>
    </source>
</evidence>
<evidence type="ECO:0000313" key="3">
    <source>
        <dbReference type="Proteomes" id="UP000008143"/>
    </source>
</evidence>
<organism evidence="3 4">
    <name type="scientific">Xenopus tropicalis</name>
    <name type="common">Western clawed frog</name>
    <name type="synonym">Silurana tropicalis</name>
    <dbReference type="NCBI Taxonomy" id="8364"/>
    <lineage>
        <taxon>Eukaryota</taxon>
        <taxon>Metazoa</taxon>
        <taxon>Chordata</taxon>
        <taxon>Craniata</taxon>
        <taxon>Vertebrata</taxon>
        <taxon>Euteleostomi</taxon>
        <taxon>Amphibia</taxon>
        <taxon>Batrachia</taxon>
        <taxon>Anura</taxon>
        <taxon>Pipoidea</taxon>
        <taxon>Pipidae</taxon>
        <taxon>Xenopodinae</taxon>
        <taxon>Xenopus</taxon>
        <taxon>Silurana</taxon>
    </lineage>
</organism>
<reference evidence="4" key="1">
    <citation type="submission" date="2025-08" db="UniProtKB">
        <authorList>
            <consortium name="RefSeq"/>
        </authorList>
    </citation>
    <scope>IDENTIFICATION</scope>
    <source>
        <strain evidence="4">Nigerian</strain>
        <tissue evidence="4">Liver and blood</tissue>
    </source>
</reference>
<feature type="domain" description="CARD" evidence="2">
    <location>
        <begin position="21"/>
        <end position="111"/>
    </location>
</feature>
<gene>
    <name evidence="4 5" type="primary">LOC105946425</name>
</gene>
<dbReference type="OMA" id="METGQTM"/>
<feature type="coiled-coil region" evidence="1">
    <location>
        <begin position="154"/>
        <end position="219"/>
    </location>
</feature>
<dbReference type="RefSeq" id="XP_012811601.1">
    <property type="nucleotide sequence ID" value="XM_012956147.3"/>
</dbReference>
<dbReference type="InterPro" id="IPR037939">
    <property type="entry name" value="CRADD"/>
</dbReference>
<dbReference type="GO" id="GO:0002020">
    <property type="term" value="F:protease binding"/>
    <property type="evidence" value="ECO:0007669"/>
    <property type="project" value="InterPro"/>
</dbReference>
<dbReference type="KEGG" id="xtr:105946425"/>
<dbReference type="Xenbase" id="XB-GENE-29089191">
    <property type="gene designation" value="LOC105946425"/>
</dbReference>
<dbReference type="Pfam" id="PF00619">
    <property type="entry name" value="CARD"/>
    <property type="match status" value="1"/>
</dbReference>
<dbReference type="PANTHER" id="PTHR15034">
    <property type="entry name" value="DEATH DOMAIN-CONTAINING PROTEIN CRADD"/>
    <property type="match status" value="1"/>
</dbReference>
<dbReference type="GO" id="GO:0042981">
    <property type="term" value="P:regulation of apoptotic process"/>
    <property type="evidence" value="ECO:0007669"/>
    <property type="project" value="InterPro"/>
</dbReference>
<protein>
    <submittedName>
        <fullName evidence="4">Uncharacterized protein LOC105946425</fullName>
    </submittedName>
</protein>
<keyword evidence="1" id="KW-0175">Coiled coil</keyword>
<accession>A0A8J0SE88</accession>
<dbReference type="PROSITE" id="PS50209">
    <property type="entry name" value="CARD"/>
    <property type="match status" value="1"/>
</dbReference>
<dbReference type="GO" id="GO:0070513">
    <property type="term" value="F:death domain binding"/>
    <property type="evidence" value="ECO:0007669"/>
    <property type="project" value="InterPro"/>
</dbReference>
<evidence type="ECO:0000313" key="5">
    <source>
        <dbReference type="Xenbase" id="XB-GENE-29089191"/>
    </source>
</evidence>
<evidence type="ECO:0000256" key="1">
    <source>
        <dbReference type="SAM" id="Coils"/>
    </source>
</evidence>
<dbReference type="InterPro" id="IPR011029">
    <property type="entry name" value="DEATH-like_dom_sf"/>
</dbReference>
<dbReference type="InterPro" id="IPR001315">
    <property type="entry name" value="CARD"/>
</dbReference>
<dbReference type="SUPFAM" id="SSF47986">
    <property type="entry name" value="DEATH domain"/>
    <property type="match status" value="1"/>
</dbReference>
<dbReference type="CDD" id="cd01671">
    <property type="entry name" value="CARD"/>
    <property type="match status" value="1"/>
</dbReference>
<proteinExistence type="predicted"/>
<dbReference type="AlphaFoldDB" id="A0A8J0SE88"/>